<feature type="signal peptide" evidence="3">
    <location>
        <begin position="1"/>
        <end position="25"/>
    </location>
</feature>
<keyword evidence="5" id="KW-0645">Protease</keyword>
<gene>
    <name evidence="5" type="ORF">HNR73_007580</name>
</gene>
<feature type="chain" id="PRO_5038502517" evidence="3">
    <location>
        <begin position="26"/>
        <end position="258"/>
    </location>
</feature>
<evidence type="ECO:0000256" key="3">
    <source>
        <dbReference type="SAM" id="SignalP"/>
    </source>
</evidence>
<keyword evidence="2" id="KW-1015">Disulfide bond</keyword>
<dbReference type="InterPro" id="IPR009003">
    <property type="entry name" value="Peptidase_S1_PA"/>
</dbReference>
<dbReference type="InterPro" id="IPR050430">
    <property type="entry name" value="Peptidase_S1"/>
</dbReference>
<evidence type="ECO:0000256" key="1">
    <source>
        <dbReference type="ARBA" id="ARBA00007664"/>
    </source>
</evidence>
<dbReference type="InterPro" id="IPR001314">
    <property type="entry name" value="Peptidase_S1A"/>
</dbReference>
<dbReference type="EMBL" id="JACHGT010000024">
    <property type="protein sequence ID" value="MBB6039683.1"/>
    <property type="molecule type" value="Genomic_DNA"/>
</dbReference>
<evidence type="ECO:0000313" key="5">
    <source>
        <dbReference type="EMBL" id="MBB6039683.1"/>
    </source>
</evidence>
<dbReference type="PROSITE" id="PS00134">
    <property type="entry name" value="TRYPSIN_HIS"/>
    <property type="match status" value="1"/>
</dbReference>
<dbReference type="Proteomes" id="UP000548476">
    <property type="component" value="Unassembled WGS sequence"/>
</dbReference>
<dbReference type="InterPro" id="IPR043504">
    <property type="entry name" value="Peptidase_S1_PA_chymotrypsin"/>
</dbReference>
<evidence type="ECO:0000259" key="4">
    <source>
        <dbReference type="PROSITE" id="PS50240"/>
    </source>
</evidence>
<name>A0A841FY75_9ACTN</name>
<dbReference type="PROSITE" id="PS50240">
    <property type="entry name" value="TRYPSIN_DOM"/>
    <property type="match status" value="1"/>
</dbReference>
<dbReference type="SUPFAM" id="SSF50494">
    <property type="entry name" value="Trypsin-like serine proteases"/>
    <property type="match status" value="1"/>
</dbReference>
<keyword evidence="3" id="KW-0732">Signal</keyword>
<dbReference type="FunFam" id="2.40.10.10:FF:000068">
    <property type="entry name" value="transmembrane protease serine 2"/>
    <property type="match status" value="1"/>
</dbReference>
<protein>
    <submittedName>
        <fullName evidence="5">Secreted trypsin-like serine protease</fullName>
    </submittedName>
</protein>
<comment type="similarity">
    <text evidence="1">Belongs to the peptidase S1 family.</text>
</comment>
<sequence length="258" mass="26639">MSRPTPRRLALLLSALALVLFGAFAATPVHAAPPGDGGGVITPDIVGGGYATTGRPWIAALHSNGSFTCTSSQISASWILTAAHCVPGNSGYSVRIGSLNRSSGGTVRNVDSVVRHPNFNWPAYDIALLHLSQPFTNTYAPMAKVSGDFAVNQAATIYGWGSEHADWSGPLPERLKFANGNVSSTSCASSVMPAICTQTDGSVAGGDSGGPAIVLSPRTGTYLLAGVCAVGHKPAGSGWAAYTPIFRHWTWISQTTGL</sequence>
<dbReference type="CDD" id="cd00190">
    <property type="entry name" value="Tryp_SPc"/>
    <property type="match status" value="1"/>
</dbReference>
<dbReference type="Pfam" id="PF00089">
    <property type="entry name" value="Trypsin"/>
    <property type="match status" value="1"/>
</dbReference>
<keyword evidence="5" id="KW-0378">Hydrolase</keyword>
<evidence type="ECO:0000256" key="2">
    <source>
        <dbReference type="ARBA" id="ARBA00023157"/>
    </source>
</evidence>
<dbReference type="Gene3D" id="2.40.10.10">
    <property type="entry name" value="Trypsin-like serine proteases"/>
    <property type="match status" value="1"/>
</dbReference>
<dbReference type="InterPro" id="IPR001254">
    <property type="entry name" value="Trypsin_dom"/>
</dbReference>
<comment type="caution">
    <text evidence="5">The sequence shown here is derived from an EMBL/GenBank/DDBJ whole genome shotgun (WGS) entry which is preliminary data.</text>
</comment>
<dbReference type="GO" id="GO:0006508">
    <property type="term" value="P:proteolysis"/>
    <property type="evidence" value="ECO:0007669"/>
    <property type="project" value="UniProtKB-KW"/>
</dbReference>
<dbReference type="RefSeq" id="WP_184792764.1">
    <property type="nucleotide sequence ID" value="NZ_BONT01000028.1"/>
</dbReference>
<dbReference type="GO" id="GO:0004252">
    <property type="term" value="F:serine-type endopeptidase activity"/>
    <property type="evidence" value="ECO:0007669"/>
    <property type="project" value="InterPro"/>
</dbReference>
<reference evidence="5 6" key="1">
    <citation type="submission" date="2020-08" db="EMBL/GenBank/DDBJ databases">
        <title>Genomic Encyclopedia of Type Strains, Phase IV (KMG-IV): sequencing the most valuable type-strain genomes for metagenomic binning, comparative biology and taxonomic classification.</title>
        <authorList>
            <person name="Goeker M."/>
        </authorList>
    </citation>
    <scope>NUCLEOTIDE SEQUENCE [LARGE SCALE GENOMIC DNA]</scope>
    <source>
        <strain evidence="5 6">YIM 65646</strain>
    </source>
</reference>
<dbReference type="SMART" id="SM00020">
    <property type="entry name" value="Tryp_SPc"/>
    <property type="match status" value="1"/>
</dbReference>
<feature type="domain" description="Peptidase S1" evidence="4">
    <location>
        <begin position="45"/>
        <end position="257"/>
    </location>
</feature>
<dbReference type="PANTHER" id="PTHR24276">
    <property type="entry name" value="POLYSERASE-RELATED"/>
    <property type="match status" value="1"/>
</dbReference>
<proteinExistence type="inferred from homology"/>
<dbReference type="PRINTS" id="PR00722">
    <property type="entry name" value="CHYMOTRYPSIN"/>
</dbReference>
<dbReference type="InterPro" id="IPR018114">
    <property type="entry name" value="TRYPSIN_HIS"/>
</dbReference>
<dbReference type="AlphaFoldDB" id="A0A841FY75"/>
<evidence type="ECO:0000313" key="6">
    <source>
        <dbReference type="Proteomes" id="UP000548476"/>
    </source>
</evidence>
<organism evidence="5 6">
    <name type="scientific">Phytomonospora endophytica</name>
    <dbReference type="NCBI Taxonomy" id="714109"/>
    <lineage>
        <taxon>Bacteria</taxon>
        <taxon>Bacillati</taxon>
        <taxon>Actinomycetota</taxon>
        <taxon>Actinomycetes</taxon>
        <taxon>Micromonosporales</taxon>
        <taxon>Micromonosporaceae</taxon>
        <taxon>Phytomonospora</taxon>
    </lineage>
</organism>
<keyword evidence="6" id="KW-1185">Reference proteome</keyword>
<accession>A0A841FY75</accession>
<dbReference type="PANTHER" id="PTHR24276:SF91">
    <property type="entry name" value="AT26814P-RELATED"/>
    <property type="match status" value="1"/>
</dbReference>